<name>A0ABW1CN18_9ACTN</name>
<gene>
    <name evidence="2" type="ORF">ACFPZ3_25035</name>
</gene>
<dbReference type="Proteomes" id="UP001596058">
    <property type="component" value="Unassembled WGS sequence"/>
</dbReference>
<evidence type="ECO:0008006" key="4">
    <source>
        <dbReference type="Google" id="ProtNLM"/>
    </source>
</evidence>
<comment type="caution">
    <text evidence="2">The sequence shown here is derived from an EMBL/GenBank/DDBJ whole genome shotgun (WGS) entry which is preliminary data.</text>
</comment>
<dbReference type="RefSeq" id="WP_379516649.1">
    <property type="nucleotide sequence ID" value="NZ_JBHSPA010000027.1"/>
</dbReference>
<evidence type="ECO:0000313" key="2">
    <source>
        <dbReference type="EMBL" id="MFC5827149.1"/>
    </source>
</evidence>
<reference evidence="3" key="1">
    <citation type="journal article" date="2019" name="Int. J. Syst. Evol. Microbiol.">
        <title>The Global Catalogue of Microorganisms (GCM) 10K type strain sequencing project: providing services to taxonomists for standard genome sequencing and annotation.</title>
        <authorList>
            <consortium name="The Broad Institute Genomics Platform"/>
            <consortium name="The Broad Institute Genome Sequencing Center for Infectious Disease"/>
            <person name="Wu L."/>
            <person name="Ma J."/>
        </authorList>
    </citation>
    <scope>NUCLEOTIDE SEQUENCE [LARGE SCALE GENOMIC DNA]</scope>
    <source>
        <strain evidence="3">CCUG 53903</strain>
    </source>
</reference>
<organism evidence="2 3">
    <name type="scientific">Nonomuraea insulae</name>
    <dbReference type="NCBI Taxonomy" id="1616787"/>
    <lineage>
        <taxon>Bacteria</taxon>
        <taxon>Bacillati</taxon>
        <taxon>Actinomycetota</taxon>
        <taxon>Actinomycetes</taxon>
        <taxon>Streptosporangiales</taxon>
        <taxon>Streptosporangiaceae</taxon>
        <taxon>Nonomuraea</taxon>
    </lineage>
</organism>
<dbReference type="Gene3D" id="2.50.20.20">
    <property type="match status" value="1"/>
</dbReference>
<sequence length="284" mass="30163">MLAVTAGCGGGDAVVARTPAEAVTQRMKGSTGVRVTRLVRLDYGEKVFTPPAEGDFVVPVNIGEYSESRTSGVLGATASDLTATYYRTNVPDQLRSVVPTDLSNMTSRTITIRGSGTYELRADRQDVPAGKSWLHNRDSECGQLSRAIGSLGVRDLVAPEVLRKLAAPAPTSGEAIDGVATVVHTGSGSQAESGVAAPQVDPAIAAQLRERHGSTQVSWQLWVGPDRLPRRVRLTSTYPMAGDNEPKTTVTEVDFTDWGRDVLIGPPPPDQVHEIGTCPAPDTY</sequence>
<dbReference type="EMBL" id="JBHSPA010000027">
    <property type="protein sequence ID" value="MFC5827149.1"/>
    <property type="molecule type" value="Genomic_DNA"/>
</dbReference>
<feature type="region of interest" description="Disordered" evidence="1">
    <location>
        <begin position="265"/>
        <end position="284"/>
    </location>
</feature>
<accession>A0ABW1CN18</accession>
<proteinExistence type="predicted"/>
<keyword evidence="3" id="KW-1185">Reference proteome</keyword>
<evidence type="ECO:0000256" key="1">
    <source>
        <dbReference type="SAM" id="MobiDB-lite"/>
    </source>
</evidence>
<protein>
    <recommendedName>
        <fullName evidence="4">LppX_LprAFG lipoprotein</fullName>
    </recommendedName>
</protein>
<evidence type="ECO:0000313" key="3">
    <source>
        <dbReference type="Proteomes" id="UP001596058"/>
    </source>
</evidence>